<dbReference type="Proteomes" id="UP000651475">
    <property type="component" value="Unassembled WGS sequence"/>
</dbReference>
<keyword evidence="2" id="KW-1185">Reference proteome</keyword>
<evidence type="ECO:0000313" key="1">
    <source>
        <dbReference type="EMBL" id="MBC5632348.1"/>
    </source>
</evidence>
<dbReference type="EMBL" id="JACOOJ010000007">
    <property type="protein sequence ID" value="MBC5632348.1"/>
    <property type="molecule type" value="Genomic_DNA"/>
</dbReference>
<proteinExistence type="predicted"/>
<gene>
    <name evidence="1" type="ORF">H8S65_06140</name>
</gene>
<accession>A0ABR7DNW9</accession>
<protein>
    <recommendedName>
        <fullName evidence="3">DUF4313 domain-containing protein</fullName>
    </recommendedName>
</protein>
<name>A0ABR7DNW9_9BACT</name>
<comment type="caution">
    <text evidence="1">The sequence shown here is derived from an EMBL/GenBank/DDBJ whole genome shotgun (WGS) entry which is preliminary data.</text>
</comment>
<sequence>MFKEIAKITLRHHYYRNGYCKDVRLYQDNQTVQLMRRRGCLLRQRSPSEYVILAEEGTSFNPDDQFWFFLEVCDPAFLYNTLKEDWNADLFEHKQLKMKLKPKENGMLESVDLIFSVAEYYWKFIMIPRNPDQQFGLLLLEDALGSVRFEKVDADQFMGRLDYCCISTDKVPMQENYEIRLCLKESLTYGTRVLQKYIQAPVPGRFPVDRPDTIEQIIYI</sequence>
<reference evidence="1 2" key="1">
    <citation type="submission" date="2020-08" db="EMBL/GenBank/DDBJ databases">
        <title>Genome public.</title>
        <authorList>
            <person name="Liu C."/>
            <person name="Sun Q."/>
        </authorList>
    </citation>
    <scope>NUCLEOTIDE SEQUENCE [LARGE SCALE GENOMIC DNA]</scope>
    <source>
        <strain evidence="1 2">NSJ-79</strain>
    </source>
</reference>
<dbReference type="RefSeq" id="WP_186929118.1">
    <property type="nucleotide sequence ID" value="NZ_JACOOJ010000007.1"/>
</dbReference>
<organism evidence="1 2">
    <name type="scientific">Parabacteroides hominis</name>
    <dbReference type="NCBI Taxonomy" id="2763057"/>
    <lineage>
        <taxon>Bacteria</taxon>
        <taxon>Pseudomonadati</taxon>
        <taxon>Bacteroidota</taxon>
        <taxon>Bacteroidia</taxon>
        <taxon>Bacteroidales</taxon>
        <taxon>Tannerellaceae</taxon>
        <taxon>Parabacteroides</taxon>
    </lineage>
</organism>
<evidence type="ECO:0000313" key="2">
    <source>
        <dbReference type="Proteomes" id="UP000651475"/>
    </source>
</evidence>
<evidence type="ECO:0008006" key="3">
    <source>
        <dbReference type="Google" id="ProtNLM"/>
    </source>
</evidence>